<proteinExistence type="predicted"/>
<evidence type="ECO:0000256" key="1">
    <source>
        <dbReference type="ARBA" id="ARBA00022487"/>
    </source>
</evidence>
<keyword evidence="3" id="KW-0378">Hydrolase</keyword>
<evidence type="ECO:0000259" key="6">
    <source>
        <dbReference type="Pfam" id="PF22244"/>
    </source>
</evidence>
<evidence type="ECO:0000256" key="4">
    <source>
        <dbReference type="SAM" id="MobiDB-lite"/>
    </source>
</evidence>
<dbReference type="SUPFAM" id="SSF53474">
    <property type="entry name" value="alpha/beta-Hydrolases"/>
    <property type="match status" value="1"/>
</dbReference>
<keyword evidence="2 5" id="KW-0732">Signal</keyword>
<keyword evidence="1" id="KW-0719">Serine esterase</keyword>
<evidence type="ECO:0000313" key="7">
    <source>
        <dbReference type="EMBL" id="MBT2133528.1"/>
    </source>
</evidence>
<feature type="chain" id="PRO_5045364326" description="4-O-methyl-glucuronoyl methylesterase-like domain-containing protein" evidence="5">
    <location>
        <begin position="23"/>
        <end position="461"/>
    </location>
</feature>
<evidence type="ECO:0000313" key="8">
    <source>
        <dbReference type="Proteomes" id="UP000811255"/>
    </source>
</evidence>
<dbReference type="RefSeq" id="WP_214534768.1">
    <property type="nucleotide sequence ID" value="NZ_JAHFVK010000001.1"/>
</dbReference>
<protein>
    <recommendedName>
        <fullName evidence="6">4-O-methyl-glucuronoyl methylesterase-like domain-containing protein</fullName>
    </recommendedName>
</protein>
<dbReference type="Pfam" id="PF22244">
    <property type="entry name" value="GCE_fung"/>
    <property type="match status" value="1"/>
</dbReference>
<evidence type="ECO:0000256" key="3">
    <source>
        <dbReference type="ARBA" id="ARBA00022801"/>
    </source>
</evidence>
<dbReference type="EMBL" id="JAHFVK010000001">
    <property type="protein sequence ID" value="MBT2133528.1"/>
    <property type="molecule type" value="Genomic_DNA"/>
</dbReference>
<feature type="region of interest" description="Disordered" evidence="4">
    <location>
        <begin position="439"/>
        <end position="461"/>
    </location>
</feature>
<dbReference type="InterPro" id="IPR029058">
    <property type="entry name" value="AB_hydrolase_fold"/>
</dbReference>
<gene>
    <name evidence="7" type="ORF">KK137_04190</name>
</gene>
<accession>A0ABS5W2N2</accession>
<evidence type="ECO:0000256" key="2">
    <source>
        <dbReference type="ARBA" id="ARBA00022729"/>
    </source>
</evidence>
<dbReference type="InterPro" id="IPR054579">
    <property type="entry name" value="GCE-like_dom"/>
</dbReference>
<feature type="signal peptide" evidence="5">
    <location>
        <begin position="1"/>
        <end position="22"/>
    </location>
</feature>
<dbReference type="Gene3D" id="3.40.50.1820">
    <property type="entry name" value="alpha/beta hydrolase"/>
    <property type="match status" value="1"/>
</dbReference>
<reference evidence="7 8" key="1">
    <citation type="submission" date="2021-05" db="EMBL/GenBank/DDBJ databases">
        <title>Croceibacterium sp. LX-88 genome sequence.</title>
        <authorList>
            <person name="Luo X."/>
        </authorList>
    </citation>
    <scope>NUCLEOTIDE SEQUENCE [LARGE SCALE GENOMIC DNA]</scope>
    <source>
        <strain evidence="7 8">LX-88</strain>
    </source>
</reference>
<sequence length="461" mass="50252">MVRWLAAAAAVLAFAAGTLASAQTAEDVHAAERARFSFGELRHGASGTPTDANAANSDEAKVGPFTLPPLFAGSTPPTQEQWNQRRAELARLVEDNWVGRIPEVVAQFKVVWRKEPVEARRGAKTEQWIGQVIAPDGRMGPTIDAILTFPVKAANAPALIDYTYIWPGGRTPNFGRPPPPDGVAMALARGFTHVAYRPQLLQADNAGQMQQGVIGLARWPREKTDWGALRAWAWGASQLREEMARDPRINASRISLQGHSRFGKGVLVAAAFDHAFADANVSSSGAGGAKLMRRDFGERWENMASSGAFHWFTPNIMDYARGDRTTADLPVDAHTLIALRAPRPLFITSGVAAKGDAWVDPTGMWQAERAAQPAWLLFGSTVPTSAMPKAGSDEDALYTLGWYQHTEGHIPWPGYEEFFEHEARFAGSQTSLLQLEEAGKRLQARQSRTQADPVTAEPARL</sequence>
<name>A0ABS5W2N2_9SPHN</name>
<comment type="caution">
    <text evidence="7">The sequence shown here is derived from an EMBL/GenBank/DDBJ whole genome shotgun (WGS) entry which is preliminary data.</text>
</comment>
<dbReference type="Proteomes" id="UP000811255">
    <property type="component" value="Unassembled WGS sequence"/>
</dbReference>
<keyword evidence="8" id="KW-1185">Reference proteome</keyword>
<evidence type="ECO:0000256" key="5">
    <source>
        <dbReference type="SAM" id="SignalP"/>
    </source>
</evidence>
<organism evidence="7 8">
    <name type="scientific">Croceibacterium selenioxidans</name>
    <dbReference type="NCBI Taxonomy" id="2838833"/>
    <lineage>
        <taxon>Bacteria</taxon>
        <taxon>Pseudomonadati</taxon>
        <taxon>Pseudomonadota</taxon>
        <taxon>Alphaproteobacteria</taxon>
        <taxon>Sphingomonadales</taxon>
        <taxon>Erythrobacteraceae</taxon>
        <taxon>Croceibacterium</taxon>
    </lineage>
</organism>
<feature type="domain" description="4-O-methyl-glucuronoyl methylesterase-like" evidence="6">
    <location>
        <begin position="221"/>
        <end position="379"/>
    </location>
</feature>